<dbReference type="PANTHER" id="PTHR22876:SF5">
    <property type="entry name" value="CHROMOSOME 9 OPEN READING FRAME 85"/>
    <property type="match status" value="1"/>
</dbReference>
<feature type="compositionally biased region" description="Polar residues" evidence="1">
    <location>
        <begin position="194"/>
        <end position="205"/>
    </location>
</feature>
<name>A0A9J7KNB1_BRAFL</name>
<organism evidence="2 3">
    <name type="scientific">Branchiostoma floridae</name>
    <name type="common">Florida lancelet</name>
    <name type="synonym">Amphioxus</name>
    <dbReference type="NCBI Taxonomy" id="7739"/>
    <lineage>
        <taxon>Eukaryota</taxon>
        <taxon>Metazoa</taxon>
        <taxon>Chordata</taxon>
        <taxon>Cephalochordata</taxon>
        <taxon>Leptocardii</taxon>
        <taxon>Amphioxiformes</taxon>
        <taxon>Branchiostomatidae</taxon>
        <taxon>Branchiostoma</taxon>
    </lineage>
</organism>
<feature type="compositionally biased region" description="Acidic residues" evidence="1">
    <location>
        <begin position="157"/>
        <end position="171"/>
    </location>
</feature>
<dbReference type="PANTHER" id="PTHR22876">
    <property type="entry name" value="ZGC:101016"/>
    <property type="match status" value="1"/>
</dbReference>
<feature type="compositionally biased region" description="Basic and acidic residues" evidence="1">
    <location>
        <begin position="140"/>
        <end position="153"/>
    </location>
</feature>
<dbReference type="AlphaFoldDB" id="A0A9J7KNB1"/>
<dbReference type="KEGG" id="bfo:118409849"/>
<evidence type="ECO:0000256" key="1">
    <source>
        <dbReference type="SAM" id="MobiDB-lite"/>
    </source>
</evidence>
<dbReference type="Proteomes" id="UP000001554">
    <property type="component" value="Chromosome 2"/>
</dbReference>
<sequence length="228" mass="25203">MSSQRGNVARSRPQKYKNSKAFKNNLHDQSQKTKKLNAMVVGGLCPHCKSVIDWKIKYKKYKPLSQPKKCVRCEQKTVKQAYTIMCMPCARTAGVCAKCGKSEEVVTPATLSPAEEAARDAELQQELKFMSERQRRTFMRCVEKGGDVDRKPSAGDNTEDSEDDSSDDLEEEKVLQNPDSVSDGDLVAKDGKSTENSGDTGQQGNLADREDMAAGIDNAVEKCEQLSI</sequence>
<gene>
    <name evidence="3" type="primary">LOC118409849</name>
</gene>
<accession>A0A9J7KNB1</accession>
<reference evidence="3" key="2">
    <citation type="submission" date="2025-08" db="UniProtKB">
        <authorList>
            <consortium name="RefSeq"/>
        </authorList>
    </citation>
    <scope>IDENTIFICATION</scope>
    <source>
        <strain evidence="3">S238N-H82</strain>
        <tissue evidence="3">Testes</tissue>
    </source>
</reference>
<evidence type="ECO:0000313" key="3">
    <source>
        <dbReference type="RefSeq" id="XP_035667106.1"/>
    </source>
</evidence>
<dbReference type="GeneID" id="118409849"/>
<proteinExistence type="predicted"/>
<protein>
    <submittedName>
        <fullName evidence="3">Uncharacterized protein C9orf85 homolog</fullName>
    </submittedName>
</protein>
<dbReference type="OrthoDB" id="250548at2759"/>
<keyword evidence="2" id="KW-1185">Reference proteome</keyword>
<feature type="region of interest" description="Disordered" evidence="1">
    <location>
        <begin position="140"/>
        <end position="212"/>
    </location>
</feature>
<feature type="region of interest" description="Disordered" evidence="1">
    <location>
        <begin position="1"/>
        <end position="30"/>
    </location>
</feature>
<dbReference type="OMA" id="HKNRHVF"/>
<dbReference type="Pfam" id="PF10217">
    <property type="entry name" value="DUF2039"/>
    <property type="match status" value="1"/>
</dbReference>
<dbReference type="RefSeq" id="XP_035667106.1">
    <property type="nucleotide sequence ID" value="XM_035811213.1"/>
</dbReference>
<reference evidence="2" key="1">
    <citation type="journal article" date="2020" name="Nat. Ecol. Evol.">
        <title>Deeply conserved synteny resolves early events in vertebrate evolution.</title>
        <authorList>
            <person name="Simakov O."/>
            <person name="Marletaz F."/>
            <person name="Yue J.X."/>
            <person name="O'Connell B."/>
            <person name="Jenkins J."/>
            <person name="Brandt A."/>
            <person name="Calef R."/>
            <person name="Tung C.H."/>
            <person name="Huang T.K."/>
            <person name="Schmutz J."/>
            <person name="Satoh N."/>
            <person name="Yu J.K."/>
            <person name="Putnam N.H."/>
            <person name="Green R.E."/>
            <person name="Rokhsar D.S."/>
        </authorList>
    </citation>
    <scope>NUCLEOTIDE SEQUENCE [LARGE SCALE GENOMIC DNA]</scope>
    <source>
        <strain evidence="2">S238N-H82</strain>
    </source>
</reference>
<dbReference type="InterPro" id="IPR019351">
    <property type="entry name" value="DUF2039"/>
</dbReference>
<evidence type="ECO:0000313" key="2">
    <source>
        <dbReference type="Proteomes" id="UP000001554"/>
    </source>
</evidence>